<protein>
    <recommendedName>
        <fullName evidence="2">Barstar (barnase inhibitor) domain-containing protein</fullName>
    </recommendedName>
</protein>
<name>A0A511AKF5_9MICO</name>
<evidence type="ECO:0000256" key="1">
    <source>
        <dbReference type="ARBA" id="ARBA00006845"/>
    </source>
</evidence>
<dbReference type="Gene3D" id="3.30.370.10">
    <property type="entry name" value="Barstar-like"/>
    <property type="match status" value="1"/>
</dbReference>
<dbReference type="OrthoDB" id="4793808at2"/>
<evidence type="ECO:0000313" key="3">
    <source>
        <dbReference type="EMBL" id="GEK87301.1"/>
    </source>
</evidence>
<dbReference type="InterPro" id="IPR035905">
    <property type="entry name" value="Barstar-like_sf"/>
</dbReference>
<dbReference type="SUPFAM" id="SSF52038">
    <property type="entry name" value="Barstar-related"/>
    <property type="match status" value="1"/>
</dbReference>
<comment type="similarity">
    <text evidence="1">Belongs to the barstar family.</text>
</comment>
<dbReference type="RefSeq" id="WP_147039885.1">
    <property type="nucleotide sequence ID" value="NZ_BJUW01000012.1"/>
</dbReference>
<dbReference type="Pfam" id="PF01337">
    <property type="entry name" value="Barstar"/>
    <property type="match status" value="1"/>
</dbReference>
<gene>
    <name evidence="3" type="ORF">MAE01_24770</name>
</gene>
<dbReference type="AlphaFoldDB" id="A0A511AKF5"/>
<organism evidence="3 4">
    <name type="scientific">Microbacterium aerolatum</name>
    <dbReference type="NCBI Taxonomy" id="153731"/>
    <lineage>
        <taxon>Bacteria</taxon>
        <taxon>Bacillati</taxon>
        <taxon>Actinomycetota</taxon>
        <taxon>Actinomycetes</taxon>
        <taxon>Micrococcales</taxon>
        <taxon>Microbacteriaceae</taxon>
        <taxon>Microbacterium</taxon>
    </lineage>
</organism>
<feature type="domain" description="Barstar (barnase inhibitor)" evidence="2">
    <location>
        <begin position="4"/>
        <end position="72"/>
    </location>
</feature>
<comment type="caution">
    <text evidence="3">The sequence shown here is derived from an EMBL/GenBank/DDBJ whole genome shotgun (WGS) entry which is preliminary data.</text>
</comment>
<evidence type="ECO:0000259" key="2">
    <source>
        <dbReference type="Pfam" id="PF01337"/>
    </source>
</evidence>
<evidence type="ECO:0000313" key="4">
    <source>
        <dbReference type="Proteomes" id="UP000321225"/>
    </source>
</evidence>
<dbReference type="Proteomes" id="UP000321225">
    <property type="component" value="Unassembled WGS sequence"/>
</dbReference>
<dbReference type="InterPro" id="IPR000468">
    <property type="entry name" value="Barstar"/>
</dbReference>
<sequence length="129" mass="14868">MTGYRIDGEDVGGIADLYEQFNREFMRDEDWEMGASLDALNDVLHRLDTESRDGDQAVVVWHDHARSREVLGFEATQRWLLDKLAQPHAYDEARIMSDLDALRAGTGKTYFDLVLEVFSDHPLIDLQLR</sequence>
<keyword evidence="4" id="KW-1185">Reference proteome</keyword>
<dbReference type="EMBL" id="BJUW01000012">
    <property type="protein sequence ID" value="GEK87301.1"/>
    <property type="molecule type" value="Genomic_DNA"/>
</dbReference>
<proteinExistence type="inferred from homology"/>
<reference evidence="3 4" key="1">
    <citation type="submission" date="2019-07" db="EMBL/GenBank/DDBJ databases">
        <title>Whole genome shotgun sequence of Microbacterium aerolatum NBRC 103071.</title>
        <authorList>
            <person name="Hosoyama A."/>
            <person name="Uohara A."/>
            <person name="Ohji S."/>
            <person name="Ichikawa N."/>
        </authorList>
    </citation>
    <scope>NUCLEOTIDE SEQUENCE [LARGE SCALE GENOMIC DNA]</scope>
    <source>
        <strain evidence="3 4">NBRC 103071</strain>
    </source>
</reference>
<accession>A0A511AKF5</accession>